<dbReference type="Pfam" id="PF13483">
    <property type="entry name" value="Lactamase_B_3"/>
    <property type="match status" value="1"/>
</dbReference>
<keyword evidence="1" id="KW-0378">Hydrolase</keyword>
<reference evidence="1 2" key="1">
    <citation type="journal article" date="2015" name="Nature">
        <title>rRNA introns, odd ribosomes, and small enigmatic genomes across a large radiation of phyla.</title>
        <authorList>
            <person name="Brown C.T."/>
            <person name="Hug L.A."/>
            <person name="Thomas B.C."/>
            <person name="Sharon I."/>
            <person name="Castelle C.J."/>
            <person name="Singh A."/>
            <person name="Wilkins M.J."/>
            <person name="Williams K.H."/>
            <person name="Banfield J.F."/>
        </authorList>
    </citation>
    <scope>NUCLEOTIDE SEQUENCE [LARGE SCALE GENOMIC DNA]</scope>
</reference>
<organism evidence="1 2">
    <name type="scientific">Candidatus Amesbacteria bacterium GW2011_GWA1_47_16</name>
    <dbReference type="NCBI Taxonomy" id="1618353"/>
    <lineage>
        <taxon>Bacteria</taxon>
        <taxon>Candidatus Amesiibacteriota</taxon>
    </lineage>
</organism>
<sequence>MEITYPGHSCFKIKGRVSTLITDPYDEKAGRLPRDLQADIVTVSHDHGDHNHTEKIAGIKLKIDGPGEYEVGGVSVIGVHTAHDESQGQERGGNTVYVIEMEGVRLVHLGDLGHKLTQEQLQEIGPVDVAIVPVGGFYTINAKLAAEVVKQLDPRVVIPMHYQQAGLDPKTFKDLAGVDEFLKEMAKTEVQPVPKLTITADKLPAEMQVVVLERK</sequence>
<evidence type="ECO:0000313" key="1">
    <source>
        <dbReference type="EMBL" id="KKU62959.1"/>
    </source>
</evidence>
<dbReference type="PANTHER" id="PTHR39189">
    <property type="entry name" value="UPF0173 METAL-DEPENDENT HYDROLASE YTKL"/>
    <property type="match status" value="1"/>
</dbReference>
<gene>
    <name evidence="1" type="ORF">UX87_C0039G0002</name>
</gene>
<name>A0A0G1S0A9_9BACT</name>
<dbReference type="Gene3D" id="3.60.15.10">
    <property type="entry name" value="Ribonuclease Z/Hydroxyacylglutathione hydrolase-like"/>
    <property type="match status" value="1"/>
</dbReference>
<dbReference type="AlphaFoldDB" id="A0A0G1S0A9"/>
<dbReference type="InterPro" id="IPR036866">
    <property type="entry name" value="RibonucZ/Hydroxyglut_hydro"/>
</dbReference>
<comment type="caution">
    <text evidence="1">The sequence shown here is derived from an EMBL/GenBank/DDBJ whole genome shotgun (WGS) entry which is preliminary data.</text>
</comment>
<dbReference type="PANTHER" id="PTHR39189:SF1">
    <property type="entry name" value="UPF0173 METAL-DEPENDENT HYDROLASE YTKL"/>
    <property type="match status" value="1"/>
</dbReference>
<dbReference type="GO" id="GO:0016787">
    <property type="term" value="F:hydrolase activity"/>
    <property type="evidence" value="ECO:0007669"/>
    <property type="project" value="UniProtKB-KW"/>
</dbReference>
<proteinExistence type="predicted"/>
<evidence type="ECO:0000313" key="2">
    <source>
        <dbReference type="Proteomes" id="UP000034364"/>
    </source>
</evidence>
<dbReference type="Proteomes" id="UP000034364">
    <property type="component" value="Unassembled WGS sequence"/>
</dbReference>
<dbReference type="EMBL" id="LCNV01000039">
    <property type="protein sequence ID" value="KKU62959.1"/>
    <property type="molecule type" value="Genomic_DNA"/>
</dbReference>
<dbReference type="SUPFAM" id="SSF56281">
    <property type="entry name" value="Metallo-hydrolase/oxidoreductase"/>
    <property type="match status" value="1"/>
</dbReference>
<accession>A0A0G1S0A9</accession>
<protein>
    <submittedName>
        <fullName evidence="1">Zn-dependent hydrolase of the beta-lactamase fold-like protein</fullName>
    </submittedName>
</protein>